<evidence type="ECO:0000313" key="1">
    <source>
        <dbReference type="EMBL" id="ACG38272.1"/>
    </source>
</evidence>
<dbReference type="EMBL" id="EU966154">
    <property type="protein sequence ID" value="ACG38272.1"/>
    <property type="molecule type" value="mRNA"/>
</dbReference>
<dbReference type="AlphaFoldDB" id="B6TMD9"/>
<protein>
    <submittedName>
        <fullName evidence="1">Uncharacterized protein</fullName>
    </submittedName>
</protein>
<proteinExistence type="evidence at transcript level"/>
<name>B6TMD9_MAIZE</name>
<sequence length="60" mass="5861">MLAVFDPTVAKCPEGLRSPPVAGAAAGAGGAGAGALMKGFSDSHPGLSCTQMLDGLYVCH</sequence>
<organism evidence="1">
    <name type="scientific">Zea mays</name>
    <name type="common">Maize</name>
    <dbReference type="NCBI Taxonomy" id="4577"/>
    <lineage>
        <taxon>Eukaryota</taxon>
        <taxon>Viridiplantae</taxon>
        <taxon>Streptophyta</taxon>
        <taxon>Embryophyta</taxon>
        <taxon>Tracheophyta</taxon>
        <taxon>Spermatophyta</taxon>
        <taxon>Magnoliopsida</taxon>
        <taxon>Liliopsida</taxon>
        <taxon>Poales</taxon>
        <taxon>Poaceae</taxon>
        <taxon>PACMAD clade</taxon>
        <taxon>Panicoideae</taxon>
        <taxon>Andropogonodae</taxon>
        <taxon>Andropogoneae</taxon>
        <taxon>Tripsacinae</taxon>
        <taxon>Zea</taxon>
    </lineage>
</organism>
<reference evidence="1" key="1">
    <citation type="journal article" date="2009" name="Plant Mol. Biol.">
        <title>Insights into corn genes derived from large-scale cDNA sequencing.</title>
        <authorList>
            <person name="Alexandrov N.N."/>
            <person name="Brover V.V."/>
            <person name="Freidin S."/>
            <person name="Troukhan M.E."/>
            <person name="Tatarinova T.V."/>
            <person name="Zhang H."/>
            <person name="Swaller T.J."/>
            <person name="Lu Y.P."/>
            <person name="Bouck J."/>
            <person name="Flavell R.B."/>
            <person name="Feldmann K.A."/>
        </authorList>
    </citation>
    <scope>NUCLEOTIDE SEQUENCE</scope>
</reference>
<accession>B6TMD9</accession>